<gene>
    <name evidence="2" type="primary">ytpA_2</name>
    <name evidence="2" type="ORF">BkAM31D_14160</name>
</gene>
<dbReference type="Gene3D" id="3.40.50.1820">
    <property type="entry name" value="alpha/beta hydrolase"/>
    <property type="match status" value="1"/>
</dbReference>
<dbReference type="InterPro" id="IPR022742">
    <property type="entry name" value="Hydrolase_4"/>
</dbReference>
<dbReference type="AlphaFoldDB" id="A0A1X9MHB0"/>
<dbReference type="GO" id="GO:0016787">
    <property type="term" value="F:hydrolase activity"/>
    <property type="evidence" value="ECO:0007669"/>
    <property type="project" value="UniProtKB-KW"/>
</dbReference>
<dbReference type="Proteomes" id="UP000193006">
    <property type="component" value="Chromosome"/>
</dbReference>
<dbReference type="EC" id="3.1.1.-" evidence="2"/>
<name>A0A1X9MHB0_9BACI</name>
<keyword evidence="2" id="KW-0378">Hydrolase</keyword>
<proteinExistence type="predicted"/>
<dbReference type="InterPro" id="IPR051044">
    <property type="entry name" value="MAG_DAG_Lipase"/>
</dbReference>
<evidence type="ECO:0000313" key="2">
    <source>
        <dbReference type="EMBL" id="ARK30891.1"/>
    </source>
</evidence>
<dbReference type="PANTHER" id="PTHR11614">
    <property type="entry name" value="PHOSPHOLIPASE-RELATED"/>
    <property type="match status" value="1"/>
</dbReference>
<dbReference type="EMBL" id="CP020814">
    <property type="protein sequence ID" value="ARK30891.1"/>
    <property type="molecule type" value="Genomic_DNA"/>
</dbReference>
<dbReference type="RefSeq" id="WP_066149921.1">
    <property type="nucleotide sequence ID" value="NZ_CP020814.1"/>
</dbReference>
<dbReference type="Pfam" id="PF12146">
    <property type="entry name" value="Hydrolase_4"/>
    <property type="match status" value="1"/>
</dbReference>
<evidence type="ECO:0000259" key="1">
    <source>
        <dbReference type="Pfam" id="PF12146"/>
    </source>
</evidence>
<reference evidence="2 3" key="1">
    <citation type="submission" date="2017-04" db="EMBL/GenBank/DDBJ databases">
        <title>Bacillus krulwichiae AM31D Genome sequencing and assembly.</title>
        <authorList>
            <person name="Krulwich T.A."/>
            <person name="Anastor L."/>
            <person name="Ehrlich R."/>
            <person name="Ehrlich G.D."/>
            <person name="Janto B."/>
        </authorList>
    </citation>
    <scope>NUCLEOTIDE SEQUENCE [LARGE SCALE GENOMIC DNA]</scope>
    <source>
        <strain evidence="2 3">AM31D</strain>
    </source>
</reference>
<feature type="domain" description="Serine aminopeptidase S33" evidence="1">
    <location>
        <begin position="26"/>
        <end position="290"/>
    </location>
</feature>
<protein>
    <submittedName>
        <fullName evidence="2">Phospholipase YtpA</fullName>
        <ecNumber evidence="2">3.1.1.-</ecNumber>
    </submittedName>
</protein>
<dbReference type="KEGG" id="bkw:BkAM31D_14160"/>
<dbReference type="InterPro" id="IPR029058">
    <property type="entry name" value="AB_hydrolase_fold"/>
</dbReference>
<organism evidence="2 3">
    <name type="scientific">Halalkalibacter krulwichiae</name>
    <dbReference type="NCBI Taxonomy" id="199441"/>
    <lineage>
        <taxon>Bacteria</taxon>
        <taxon>Bacillati</taxon>
        <taxon>Bacillota</taxon>
        <taxon>Bacilli</taxon>
        <taxon>Bacillales</taxon>
        <taxon>Bacillaceae</taxon>
        <taxon>Halalkalibacter</taxon>
    </lineage>
</organism>
<dbReference type="SUPFAM" id="SSF53474">
    <property type="entry name" value="alpha/beta-Hydrolases"/>
    <property type="match status" value="1"/>
</dbReference>
<accession>A0A1X9MHB0</accession>
<dbReference type="STRING" id="199441.BkAM31D_14160"/>
<sequence>MKRESWIPLSDGHEVYLWSWQDETIAPKAIIQLAHGMAEHSERYQRTAEQLAACKMIVYAHDHRGHGRTVERNGLLGHLSDENGFERAVTDLKEINEFIHLNHPDLPVFLLGHSMGSFFVRRFVQRYDGCVDGVLLSGTGGHPGYKGKTLVKIAEKQMKKRSKKSEGHLINRLIFQNYNKKISPKMTDFDWLSTNQNEVRKYIDDPKCGFIPTIGLFYDVLKGLDLIHLDSEVEKINKTLPFYFFSGADDPVGEHTKGIKKVIDQLKRHHLNHVDYRFYHKGRHEMLNEMNNHEVIKHLCEWINKQLYKVAKNE</sequence>
<keyword evidence="3" id="KW-1185">Reference proteome</keyword>
<evidence type="ECO:0000313" key="3">
    <source>
        <dbReference type="Proteomes" id="UP000193006"/>
    </source>
</evidence>